<evidence type="ECO:0000313" key="1">
    <source>
        <dbReference type="EMBL" id="KJZ73406.1"/>
    </source>
</evidence>
<protein>
    <recommendedName>
        <fullName evidence="3">Methyltransferase domain-containing protein</fullName>
    </recommendedName>
</protein>
<evidence type="ECO:0008006" key="3">
    <source>
        <dbReference type="Google" id="ProtNLM"/>
    </source>
</evidence>
<dbReference type="AlphaFoldDB" id="A0A0F7ZI43"/>
<proteinExistence type="predicted"/>
<dbReference type="Proteomes" id="UP000054481">
    <property type="component" value="Unassembled WGS sequence"/>
</dbReference>
<organism evidence="1 2">
    <name type="scientific">Hirsutella minnesotensis 3608</name>
    <dbReference type="NCBI Taxonomy" id="1043627"/>
    <lineage>
        <taxon>Eukaryota</taxon>
        <taxon>Fungi</taxon>
        <taxon>Dikarya</taxon>
        <taxon>Ascomycota</taxon>
        <taxon>Pezizomycotina</taxon>
        <taxon>Sordariomycetes</taxon>
        <taxon>Hypocreomycetidae</taxon>
        <taxon>Hypocreales</taxon>
        <taxon>Ophiocordycipitaceae</taxon>
        <taxon>Hirsutella</taxon>
    </lineage>
</organism>
<accession>A0A0F7ZI43</accession>
<keyword evidence="2" id="KW-1185">Reference proteome</keyword>
<gene>
    <name evidence="1" type="ORF">HIM_07200</name>
</gene>
<dbReference type="EMBL" id="KQ030535">
    <property type="protein sequence ID" value="KJZ73406.1"/>
    <property type="molecule type" value="Genomic_DNA"/>
</dbReference>
<name>A0A0F7ZI43_9HYPO</name>
<dbReference type="Gene3D" id="3.40.50.150">
    <property type="entry name" value="Vaccinia Virus protein VP39"/>
    <property type="match status" value="1"/>
</dbReference>
<evidence type="ECO:0000313" key="2">
    <source>
        <dbReference type="Proteomes" id="UP000054481"/>
    </source>
</evidence>
<sequence>MADLGFAVTRIDVSQNMVDICRKNIAGTFHKADMATFEPAKQFEAIGAPDNEVVNLINKAYAAAVGTNQASLDHQGLLLATASRVFTRHGFGDITLTRVDVHCNFPEEDLTTRCEQAAAVLTDFWYKDHPKNADIRDAFQPILREHFADRAFEVGDQAVMLVARPSIQE</sequence>
<dbReference type="SUPFAM" id="SSF53335">
    <property type="entry name" value="S-adenosyl-L-methionine-dependent methyltransferases"/>
    <property type="match status" value="1"/>
</dbReference>
<dbReference type="InterPro" id="IPR029063">
    <property type="entry name" value="SAM-dependent_MTases_sf"/>
</dbReference>
<reference evidence="1 2" key="1">
    <citation type="journal article" date="2014" name="Genome Biol. Evol.">
        <title>Comparative genomics and transcriptomics analyses reveal divergent lifestyle features of nematode endoparasitic fungus Hirsutella minnesotensis.</title>
        <authorList>
            <person name="Lai Y."/>
            <person name="Liu K."/>
            <person name="Zhang X."/>
            <person name="Zhang X."/>
            <person name="Li K."/>
            <person name="Wang N."/>
            <person name="Shu C."/>
            <person name="Wu Y."/>
            <person name="Wang C."/>
            <person name="Bushley K.E."/>
            <person name="Xiang M."/>
            <person name="Liu X."/>
        </authorList>
    </citation>
    <scope>NUCLEOTIDE SEQUENCE [LARGE SCALE GENOMIC DNA]</scope>
    <source>
        <strain evidence="1 2">3608</strain>
    </source>
</reference>
<dbReference type="OrthoDB" id="540004at2759"/>